<evidence type="ECO:0000313" key="4">
    <source>
        <dbReference type="EMBL" id="KZV55926.1"/>
    </source>
</evidence>
<gene>
    <name evidence="4" type="ORF">F511_20748</name>
</gene>
<keyword evidence="1" id="KW-0175">Coiled coil</keyword>
<protein>
    <submittedName>
        <fullName evidence="4">Uncharacterized protein</fullName>
    </submittedName>
</protein>
<proteinExistence type="predicted"/>
<feature type="coiled-coil region" evidence="1">
    <location>
        <begin position="259"/>
        <end position="339"/>
    </location>
</feature>
<feature type="transmembrane region" description="Helical" evidence="3">
    <location>
        <begin position="54"/>
        <end position="76"/>
    </location>
</feature>
<feature type="compositionally biased region" description="Polar residues" evidence="2">
    <location>
        <begin position="1"/>
        <end position="15"/>
    </location>
</feature>
<organism evidence="4 5">
    <name type="scientific">Dorcoceras hygrometricum</name>
    <dbReference type="NCBI Taxonomy" id="472368"/>
    <lineage>
        <taxon>Eukaryota</taxon>
        <taxon>Viridiplantae</taxon>
        <taxon>Streptophyta</taxon>
        <taxon>Embryophyta</taxon>
        <taxon>Tracheophyta</taxon>
        <taxon>Spermatophyta</taxon>
        <taxon>Magnoliopsida</taxon>
        <taxon>eudicotyledons</taxon>
        <taxon>Gunneridae</taxon>
        <taxon>Pentapetalae</taxon>
        <taxon>asterids</taxon>
        <taxon>lamiids</taxon>
        <taxon>Lamiales</taxon>
        <taxon>Gesneriaceae</taxon>
        <taxon>Didymocarpoideae</taxon>
        <taxon>Trichosporeae</taxon>
        <taxon>Loxocarpinae</taxon>
        <taxon>Dorcoceras</taxon>
    </lineage>
</organism>
<sequence>MPTPSDSAVSSTAASIDSVPVGPETKEPRLPDQAKLGSSSQPWSARASLAPNSYSFLLVLAVLLSYFNIPLIPYVLMQLIQIKRLVPGKFYLSHKGDHTFIGGNPSSHNGWMSRFFYVGRFGRKRNPCCRVDALAPTREESPAPTPPSPTTPMPPKTIPKVRSSGVRPRMDTGLGRAPALNIFEDSFVVSPFGSVATGLLCNMIPNRDVSRVRNATNSEAVGLFAAQFAAAMVWGGEVISRLTQAQREVNDTCQSFDDHTELEMQLADLEAARAQENRAAEAKKEALEAQVKGLAADKVALVAEKEDLAAEKKAIEVKLETLAAKKTAVEVELDETKARAEVEIGRLRSEAVNAWGLGKEEFLKSSEFDDMCTKRSLAYFESDFKSCVAQFRANGYSEEEHSDPFLSVARALDELPDDEEEADDGADEDASGDETTPLNSLEH</sequence>
<feature type="compositionally biased region" description="Acidic residues" evidence="2">
    <location>
        <begin position="414"/>
        <end position="432"/>
    </location>
</feature>
<dbReference type="AlphaFoldDB" id="A0A2Z7D9Z5"/>
<dbReference type="Proteomes" id="UP000250235">
    <property type="component" value="Unassembled WGS sequence"/>
</dbReference>
<accession>A0A2Z7D9Z5</accession>
<feature type="compositionally biased region" description="Pro residues" evidence="2">
    <location>
        <begin position="143"/>
        <end position="157"/>
    </location>
</feature>
<keyword evidence="3" id="KW-0812">Transmembrane</keyword>
<keyword evidence="3" id="KW-1133">Transmembrane helix</keyword>
<dbReference type="EMBL" id="KQ988431">
    <property type="protein sequence ID" value="KZV55926.1"/>
    <property type="molecule type" value="Genomic_DNA"/>
</dbReference>
<keyword evidence="3" id="KW-0472">Membrane</keyword>
<evidence type="ECO:0000256" key="3">
    <source>
        <dbReference type="SAM" id="Phobius"/>
    </source>
</evidence>
<dbReference type="OrthoDB" id="671678at2759"/>
<name>A0A2Z7D9Z5_9LAMI</name>
<evidence type="ECO:0000256" key="2">
    <source>
        <dbReference type="SAM" id="MobiDB-lite"/>
    </source>
</evidence>
<evidence type="ECO:0000256" key="1">
    <source>
        <dbReference type="SAM" id="Coils"/>
    </source>
</evidence>
<evidence type="ECO:0000313" key="5">
    <source>
        <dbReference type="Proteomes" id="UP000250235"/>
    </source>
</evidence>
<feature type="region of interest" description="Disordered" evidence="2">
    <location>
        <begin position="413"/>
        <end position="443"/>
    </location>
</feature>
<feature type="region of interest" description="Disordered" evidence="2">
    <location>
        <begin position="1"/>
        <end position="40"/>
    </location>
</feature>
<reference evidence="4 5" key="1">
    <citation type="journal article" date="2015" name="Proc. Natl. Acad. Sci. U.S.A.">
        <title>The resurrection genome of Boea hygrometrica: A blueprint for survival of dehydration.</title>
        <authorList>
            <person name="Xiao L."/>
            <person name="Yang G."/>
            <person name="Zhang L."/>
            <person name="Yang X."/>
            <person name="Zhao S."/>
            <person name="Ji Z."/>
            <person name="Zhou Q."/>
            <person name="Hu M."/>
            <person name="Wang Y."/>
            <person name="Chen M."/>
            <person name="Xu Y."/>
            <person name="Jin H."/>
            <person name="Xiao X."/>
            <person name="Hu G."/>
            <person name="Bao F."/>
            <person name="Hu Y."/>
            <person name="Wan P."/>
            <person name="Li L."/>
            <person name="Deng X."/>
            <person name="Kuang T."/>
            <person name="Xiang C."/>
            <person name="Zhu J.K."/>
            <person name="Oliver M.J."/>
            <person name="He Y."/>
        </authorList>
    </citation>
    <scope>NUCLEOTIDE SEQUENCE [LARGE SCALE GENOMIC DNA]</scope>
    <source>
        <strain evidence="5">cv. XS01</strain>
    </source>
</reference>
<keyword evidence="5" id="KW-1185">Reference proteome</keyword>
<feature type="region of interest" description="Disordered" evidence="2">
    <location>
        <begin position="135"/>
        <end position="168"/>
    </location>
</feature>